<accession>A0A821UCF0</accession>
<proteinExistence type="predicted"/>
<evidence type="ECO:0000313" key="2">
    <source>
        <dbReference type="Proteomes" id="UP000663880"/>
    </source>
</evidence>
<protein>
    <submittedName>
        <fullName evidence="1">Uncharacterized protein</fullName>
    </submittedName>
</protein>
<name>A0A821UCF0_9NEOP</name>
<organism evidence="1 2">
    <name type="scientific">Pieris macdunnoughi</name>
    <dbReference type="NCBI Taxonomy" id="345717"/>
    <lineage>
        <taxon>Eukaryota</taxon>
        <taxon>Metazoa</taxon>
        <taxon>Ecdysozoa</taxon>
        <taxon>Arthropoda</taxon>
        <taxon>Hexapoda</taxon>
        <taxon>Insecta</taxon>
        <taxon>Pterygota</taxon>
        <taxon>Neoptera</taxon>
        <taxon>Endopterygota</taxon>
        <taxon>Lepidoptera</taxon>
        <taxon>Glossata</taxon>
        <taxon>Ditrysia</taxon>
        <taxon>Papilionoidea</taxon>
        <taxon>Pieridae</taxon>
        <taxon>Pierinae</taxon>
        <taxon>Pieris</taxon>
    </lineage>
</organism>
<reference evidence="1" key="1">
    <citation type="submission" date="2021-02" db="EMBL/GenBank/DDBJ databases">
        <authorList>
            <person name="Steward A R."/>
        </authorList>
    </citation>
    <scope>NUCLEOTIDE SEQUENCE</scope>
</reference>
<gene>
    <name evidence="1" type="ORF">PMACD_LOCUS10192</name>
</gene>
<keyword evidence="2" id="KW-1185">Reference proteome</keyword>
<evidence type="ECO:0000313" key="1">
    <source>
        <dbReference type="EMBL" id="CAF4887867.1"/>
    </source>
</evidence>
<sequence length="169" mass="20284">MLLRVSLHFRGTALEDYGHVNRPKPAAERWYDPYWENGHWVFNRVKMQSTEHPLGHFLQKGKSTKHHDCNQICLGIYETYGEVCAQRFVTRKHRWRYEYKQFHNMCYLEYENCKELNKRWYPIHKGNCPEFKKMTKNPTDPSKAAKRVTKWMKRINGKQIGAGIADSYE</sequence>
<dbReference type="Proteomes" id="UP000663880">
    <property type="component" value="Unassembled WGS sequence"/>
</dbReference>
<dbReference type="AlphaFoldDB" id="A0A821UCF0"/>
<dbReference type="OrthoDB" id="7478217at2759"/>
<dbReference type="EMBL" id="CAJOBZ010000030">
    <property type="protein sequence ID" value="CAF4887867.1"/>
    <property type="molecule type" value="Genomic_DNA"/>
</dbReference>
<dbReference type="Gene3D" id="3.30.60.30">
    <property type="match status" value="1"/>
</dbReference>
<comment type="caution">
    <text evidence="1">The sequence shown here is derived from an EMBL/GenBank/DDBJ whole genome shotgun (WGS) entry which is preliminary data.</text>
</comment>